<evidence type="ECO:0008006" key="3">
    <source>
        <dbReference type="Google" id="ProtNLM"/>
    </source>
</evidence>
<keyword evidence="2" id="KW-1185">Reference proteome</keyword>
<dbReference type="EMBL" id="BPLR01001911">
    <property type="protein sequence ID" value="GIX67895.1"/>
    <property type="molecule type" value="Genomic_DNA"/>
</dbReference>
<accession>A0AAV4M7R9</accession>
<organism evidence="1 2">
    <name type="scientific">Caerostris extrusa</name>
    <name type="common">Bark spider</name>
    <name type="synonym">Caerostris bankana</name>
    <dbReference type="NCBI Taxonomy" id="172846"/>
    <lineage>
        <taxon>Eukaryota</taxon>
        <taxon>Metazoa</taxon>
        <taxon>Ecdysozoa</taxon>
        <taxon>Arthropoda</taxon>
        <taxon>Chelicerata</taxon>
        <taxon>Arachnida</taxon>
        <taxon>Araneae</taxon>
        <taxon>Araneomorphae</taxon>
        <taxon>Entelegynae</taxon>
        <taxon>Araneoidea</taxon>
        <taxon>Araneidae</taxon>
        <taxon>Caerostris</taxon>
    </lineage>
</organism>
<comment type="caution">
    <text evidence="1">The sequence shown here is derived from an EMBL/GenBank/DDBJ whole genome shotgun (WGS) entry which is preliminary data.</text>
</comment>
<protein>
    <recommendedName>
        <fullName evidence="3">60S ribosomal protein L38</fullName>
    </recommendedName>
</protein>
<dbReference type="Proteomes" id="UP001054945">
    <property type="component" value="Unassembled WGS sequence"/>
</dbReference>
<evidence type="ECO:0000313" key="1">
    <source>
        <dbReference type="EMBL" id="GIX67895.1"/>
    </source>
</evidence>
<proteinExistence type="predicted"/>
<dbReference type="AlphaFoldDB" id="A0AAV4M7R9"/>
<evidence type="ECO:0000313" key="2">
    <source>
        <dbReference type="Proteomes" id="UP001054945"/>
    </source>
</evidence>
<reference evidence="1 2" key="1">
    <citation type="submission" date="2021-06" db="EMBL/GenBank/DDBJ databases">
        <title>Caerostris extrusa draft genome.</title>
        <authorList>
            <person name="Kono N."/>
            <person name="Arakawa K."/>
        </authorList>
    </citation>
    <scope>NUCLEOTIDE SEQUENCE [LARGE SCALE GENOMIC DNA]</scope>
</reference>
<name>A0AAV4M7R9_CAEEX</name>
<gene>
    <name evidence="1" type="ORF">CEXT_436471</name>
</gene>
<sequence>MDKKFIGTQLMVEVGKKVVYIKKYLKTAVKRSEIVQKSEKGEPCYFAINIQKGNAKRTEKTRAKLLTMQTSTLKLLKPKCNNQLKVQCLKEILTHQEIKLTPKISKVLVLP</sequence>